<organism evidence="2 3">
    <name type="scientific">Ditylenchus destructor</name>
    <dbReference type="NCBI Taxonomy" id="166010"/>
    <lineage>
        <taxon>Eukaryota</taxon>
        <taxon>Metazoa</taxon>
        <taxon>Ecdysozoa</taxon>
        <taxon>Nematoda</taxon>
        <taxon>Chromadorea</taxon>
        <taxon>Rhabditida</taxon>
        <taxon>Tylenchina</taxon>
        <taxon>Tylenchomorpha</taxon>
        <taxon>Sphaerularioidea</taxon>
        <taxon>Anguinidae</taxon>
        <taxon>Anguininae</taxon>
        <taxon>Ditylenchus</taxon>
    </lineage>
</organism>
<evidence type="ECO:0000313" key="3">
    <source>
        <dbReference type="Proteomes" id="UP001201812"/>
    </source>
</evidence>
<protein>
    <submittedName>
        <fullName evidence="2">Uncharacterized protein</fullName>
    </submittedName>
</protein>
<feature type="compositionally biased region" description="Polar residues" evidence="1">
    <location>
        <begin position="14"/>
        <end position="25"/>
    </location>
</feature>
<dbReference type="AlphaFoldDB" id="A0AAD4QSN3"/>
<sequence>MTTASPAKIGMVPTTRSAATISPQTAPGKPGLVSVARMLASIAATTPTSRSSSKGKGNDRGRQRDECEDEPKSRHPKASWPSLPRGQDTGGERRERGRYAIPEIEEIDI</sequence>
<evidence type="ECO:0000313" key="2">
    <source>
        <dbReference type="EMBL" id="KAI1690979.1"/>
    </source>
</evidence>
<comment type="caution">
    <text evidence="2">The sequence shown here is derived from an EMBL/GenBank/DDBJ whole genome shotgun (WGS) entry which is preliminary data.</text>
</comment>
<reference evidence="2" key="1">
    <citation type="submission" date="2022-01" db="EMBL/GenBank/DDBJ databases">
        <title>Genome Sequence Resource for Two Populations of Ditylenchus destructor, the Migratory Endoparasitic Phytonematode.</title>
        <authorList>
            <person name="Zhang H."/>
            <person name="Lin R."/>
            <person name="Xie B."/>
        </authorList>
    </citation>
    <scope>NUCLEOTIDE SEQUENCE</scope>
    <source>
        <strain evidence="2">BazhouSP</strain>
    </source>
</reference>
<feature type="region of interest" description="Disordered" evidence="1">
    <location>
        <begin position="1"/>
        <end position="30"/>
    </location>
</feature>
<dbReference type="EMBL" id="JAKKPZ010001030">
    <property type="protein sequence ID" value="KAI1690979.1"/>
    <property type="molecule type" value="Genomic_DNA"/>
</dbReference>
<name>A0AAD4QSN3_9BILA</name>
<feature type="compositionally biased region" description="Basic and acidic residues" evidence="1">
    <location>
        <begin position="56"/>
        <end position="73"/>
    </location>
</feature>
<feature type="region of interest" description="Disordered" evidence="1">
    <location>
        <begin position="43"/>
        <end position="109"/>
    </location>
</feature>
<feature type="compositionally biased region" description="Polar residues" evidence="1">
    <location>
        <begin position="43"/>
        <end position="55"/>
    </location>
</feature>
<evidence type="ECO:0000256" key="1">
    <source>
        <dbReference type="SAM" id="MobiDB-lite"/>
    </source>
</evidence>
<gene>
    <name evidence="2" type="ORF">DdX_22190</name>
</gene>
<proteinExistence type="predicted"/>
<keyword evidence="3" id="KW-1185">Reference proteome</keyword>
<accession>A0AAD4QSN3</accession>
<dbReference type="Proteomes" id="UP001201812">
    <property type="component" value="Unassembled WGS sequence"/>
</dbReference>